<feature type="compositionally biased region" description="Low complexity" evidence="1">
    <location>
        <begin position="311"/>
        <end position="327"/>
    </location>
</feature>
<name>A0A024TFW7_9STRA</name>
<evidence type="ECO:0000313" key="2">
    <source>
        <dbReference type="EMBL" id="ETV92913.1"/>
    </source>
</evidence>
<dbReference type="AlphaFoldDB" id="A0A024TFW7"/>
<feature type="region of interest" description="Disordered" evidence="1">
    <location>
        <begin position="309"/>
        <end position="356"/>
    </location>
</feature>
<dbReference type="VEuPathDB" id="FungiDB:H310_12926"/>
<dbReference type="EMBL" id="KI913996">
    <property type="protein sequence ID" value="ETV92913.1"/>
    <property type="molecule type" value="Genomic_DNA"/>
</dbReference>
<gene>
    <name evidence="2" type="ORF">H310_12926</name>
</gene>
<organism evidence="2">
    <name type="scientific">Aphanomyces invadans</name>
    <dbReference type="NCBI Taxonomy" id="157072"/>
    <lineage>
        <taxon>Eukaryota</taxon>
        <taxon>Sar</taxon>
        <taxon>Stramenopiles</taxon>
        <taxon>Oomycota</taxon>
        <taxon>Saprolegniomycetes</taxon>
        <taxon>Saprolegniales</taxon>
        <taxon>Verrucalvaceae</taxon>
        <taxon>Aphanomyces</taxon>
    </lineage>
</organism>
<proteinExistence type="predicted"/>
<evidence type="ECO:0000256" key="1">
    <source>
        <dbReference type="SAM" id="MobiDB-lite"/>
    </source>
</evidence>
<feature type="compositionally biased region" description="Basic and acidic residues" evidence="1">
    <location>
        <begin position="328"/>
        <end position="344"/>
    </location>
</feature>
<protein>
    <submittedName>
        <fullName evidence="2">Uncharacterized protein</fullName>
    </submittedName>
</protein>
<reference evidence="2" key="1">
    <citation type="submission" date="2013-12" db="EMBL/GenBank/DDBJ databases">
        <title>The Genome Sequence of Aphanomyces invadans NJM9701.</title>
        <authorList>
            <consortium name="The Broad Institute Genomics Platform"/>
            <person name="Russ C."/>
            <person name="Tyler B."/>
            <person name="van West P."/>
            <person name="Dieguez-Uribeondo J."/>
            <person name="Young S.K."/>
            <person name="Zeng Q."/>
            <person name="Gargeya S."/>
            <person name="Fitzgerald M."/>
            <person name="Abouelleil A."/>
            <person name="Alvarado L."/>
            <person name="Chapman S.B."/>
            <person name="Gainer-Dewar J."/>
            <person name="Goldberg J."/>
            <person name="Griggs A."/>
            <person name="Gujja S."/>
            <person name="Hansen M."/>
            <person name="Howarth C."/>
            <person name="Imamovic A."/>
            <person name="Ireland A."/>
            <person name="Larimer J."/>
            <person name="McCowan C."/>
            <person name="Murphy C."/>
            <person name="Pearson M."/>
            <person name="Poon T.W."/>
            <person name="Priest M."/>
            <person name="Roberts A."/>
            <person name="Saif S."/>
            <person name="Shea T."/>
            <person name="Sykes S."/>
            <person name="Wortman J."/>
            <person name="Nusbaum C."/>
            <person name="Birren B."/>
        </authorList>
    </citation>
    <scope>NUCLEOTIDE SEQUENCE [LARGE SCALE GENOMIC DNA]</scope>
    <source>
        <strain evidence="2">NJM9701</strain>
    </source>
</reference>
<dbReference type="RefSeq" id="XP_008878434.1">
    <property type="nucleotide sequence ID" value="XM_008880212.1"/>
</dbReference>
<dbReference type="OrthoDB" id="75347at2759"/>
<sequence>MATNQQSFSDFLLSSSDLDDLNNECLDQLTADVVNRSKTSAAAAKAAGLKRKPSASFQTQRSQVYEYLPGDDNPAATTSADFFADYKDGDITTFVTSNGEQHIVGLGLDLDSLNPPSPSFASTVVPDPIPYKQEPQLQPSTTLLQTAGPMSRIEPIPDLIHLAIPPSTAPTTSSETSHRGRLGHAHRNSVELTGLAHQFGSSLHTTTSPVHQRAPHMMMPSSYAPSSPVNQLHMGFPPSPVHHMQASMMPPSSPARSPSSANSAMLMPMPLPISVYSTAPMPLYGFDHPAMMMPHSPALSMSDQFGQFNMHSLSQPSSPSSQSPHTTSTDKHAEAGREKREYKCRQCGQPKSGHTCTSIKSMMDSAVQHESTPSNMTDWRILTVKSKWVVV</sequence>
<dbReference type="GeneID" id="20089976"/>
<accession>A0A024TFW7</accession>